<evidence type="ECO:0000259" key="7">
    <source>
        <dbReference type="PROSITE" id="PS51456"/>
    </source>
</evidence>
<dbReference type="SUPFAM" id="SSF52540">
    <property type="entry name" value="P-loop containing nucleoside triphosphate hydrolases"/>
    <property type="match status" value="1"/>
</dbReference>
<feature type="region of interest" description="Actin-binding" evidence="6">
    <location>
        <begin position="592"/>
        <end position="614"/>
    </location>
</feature>
<accession>A0AAD9UE14</accession>
<dbReference type="GO" id="GO:0016459">
    <property type="term" value="C:myosin complex"/>
    <property type="evidence" value="ECO:0007669"/>
    <property type="project" value="UniProtKB-KW"/>
</dbReference>
<comment type="similarity">
    <text evidence="6">Belongs to the TRAFAC class myosin-kinesin ATPase superfamily. Myosin family.</text>
</comment>
<dbReference type="GO" id="GO:0007015">
    <property type="term" value="P:actin filament organization"/>
    <property type="evidence" value="ECO:0007669"/>
    <property type="project" value="TreeGrafter"/>
</dbReference>
<dbReference type="GO" id="GO:0005524">
    <property type="term" value="F:ATP binding"/>
    <property type="evidence" value="ECO:0007669"/>
    <property type="project" value="UniProtKB-UniRule"/>
</dbReference>
<proteinExistence type="inferred from homology"/>
<dbReference type="Pfam" id="PF00063">
    <property type="entry name" value="Myosin_head"/>
    <property type="match status" value="2"/>
</dbReference>
<evidence type="ECO:0000256" key="1">
    <source>
        <dbReference type="ARBA" id="ARBA00022741"/>
    </source>
</evidence>
<feature type="binding site" evidence="6">
    <location>
        <begin position="174"/>
        <end position="181"/>
    </location>
    <ligand>
        <name>ATP</name>
        <dbReference type="ChEBI" id="CHEBI:30616"/>
    </ligand>
</feature>
<keyword evidence="2 6" id="KW-0067">ATP-binding</keyword>
<keyword evidence="5 6" id="KW-0009">Actin-binding</keyword>
<keyword evidence="4 6" id="KW-0505">Motor protein</keyword>
<dbReference type="PROSITE" id="PS50096">
    <property type="entry name" value="IQ"/>
    <property type="match status" value="1"/>
</dbReference>
<protein>
    <recommendedName>
        <fullName evidence="7">Myosin motor domain-containing protein</fullName>
    </recommendedName>
</protein>
<dbReference type="GO" id="GO:0051015">
    <property type="term" value="F:actin filament binding"/>
    <property type="evidence" value="ECO:0007669"/>
    <property type="project" value="TreeGrafter"/>
</dbReference>
<reference evidence="8" key="1">
    <citation type="journal article" date="2023" name="Mol. Biol. Evol.">
        <title>Third-Generation Sequencing Reveals the Adaptive Role of the Epigenome in Three Deep-Sea Polychaetes.</title>
        <authorList>
            <person name="Perez M."/>
            <person name="Aroh O."/>
            <person name="Sun Y."/>
            <person name="Lan Y."/>
            <person name="Juniper S.K."/>
            <person name="Young C.R."/>
            <person name="Angers B."/>
            <person name="Qian P.Y."/>
        </authorList>
    </citation>
    <scope>NUCLEOTIDE SEQUENCE</scope>
    <source>
        <strain evidence="8">R07B-5</strain>
    </source>
</reference>
<evidence type="ECO:0000256" key="3">
    <source>
        <dbReference type="ARBA" id="ARBA00023123"/>
    </source>
</evidence>
<keyword evidence="3 6" id="KW-0518">Myosin</keyword>
<name>A0AAD9UE14_RIDPI</name>
<dbReference type="Gene3D" id="1.20.58.530">
    <property type="match status" value="1"/>
</dbReference>
<dbReference type="PANTHER" id="PTHR13140">
    <property type="entry name" value="MYOSIN"/>
    <property type="match status" value="1"/>
</dbReference>
<dbReference type="InterPro" id="IPR036961">
    <property type="entry name" value="Kinesin_motor_dom_sf"/>
</dbReference>
<dbReference type="Proteomes" id="UP001209878">
    <property type="component" value="Unassembled WGS sequence"/>
</dbReference>
<dbReference type="GO" id="GO:0005737">
    <property type="term" value="C:cytoplasm"/>
    <property type="evidence" value="ECO:0007669"/>
    <property type="project" value="TreeGrafter"/>
</dbReference>
<evidence type="ECO:0000256" key="2">
    <source>
        <dbReference type="ARBA" id="ARBA00022840"/>
    </source>
</evidence>
<dbReference type="InterPro" id="IPR027417">
    <property type="entry name" value="P-loop_NTPase"/>
</dbReference>
<keyword evidence="1 6" id="KW-0547">Nucleotide-binding</keyword>
<dbReference type="PROSITE" id="PS51456">
    <property type="entry name" value="MYOSIN_MOTOR"/>
    <property type="match status" value="1"/>
</dbReference>
<dbReference type="PANTHER" id="PTHR13140:SF289">
    <property type="entry name" value="UNCONVENTIONAL MYOSIN-XIX"/>
    <property type="match status" value="1"/>
</dbReference>
<dbReference type="PRINTS" id="PR00193">
    <property type="entry name" value="MYOSINHEAVY"/>
</dbReference>
<dbReference type="AlphaFoldDB" id="A0AAD9UE14"/>
<dbReference type="SMART" id="SM00242">
    <property type="entry name" value="MYSc"/>
    <property type="match status" value="1"/>
</dbReference>
<feature type="domain" description="Myosin motor" evidence="7">
    <location>
        <begin position="77"/>
        <end position="769"/>
    </location>
</feature>
<comment type="caution">
    <text evidence="8">The sequence shown here is derived from an EMBL/GenBank/DDBJ whole genome shotgun (WGS) entry which is preliminary data.</text>
</comment>
<dbReference type="Gene3D" id="1.20.5.190">
    <property type="match status" value="1"/>
</dbReference>
<evidence type="ECO:0000256" key="6">
    <source>
        <dbReference type="PROSITE-ProRule" id="PRU00782"/>
    </source>
</evidence>
<dbReference type="EMBL" id="JAODUO010000218">
    <property type="protein sequence ID" value="KAK2185914.1"/>
    <property type="molecule type" value="Genomic_DNA"/>
</dbReference>
<dbReference type="GO" id="GO:0016020">
    <property type="term" value="C:membrane"/>
    <property type="evidence" value="ECO:0007669"/>
    <property type="project" value="TreeGrafter"/>
</dbReference>
<evidence type="ECO:0000313" key="9">
    <source>
        <dbReference type="Proteomes" id="UP001209878"/>
    </source>
</evidence>
<dbReference type="Gene3D" id="3.40.850.10">
    <property type="entry name" value="Kinesin motor domain"/>
    <property type="match status" value="2"/>
</dbReference>
<sequence length="991" mass="112209">MRKRRGSLVVFHIAASNDLTGIKDSLIEIPRKSDSICPSNLNPADVDVCPEMRLMEELRTIPSGRISLQGNWENKYSEIDDLTHLRPLSTAAVLTCLKRRYAVDRFYTHAGNTLIAINPFKSMPHLYDERAIACHQQCKDVKKMAPHVFSVAATMYRALKRGVGTTAQSVIISGESGAGKTVSTRHVMKYLVTVAEKGQSSSRRSLGSRIEQRILSCNPILEAFGNAATARNRNSSRFGKYIQLHFDRCGAVGGASIQTYLLEKTRVVCRCADESNFHIFYQMLAGCDSATLKQLCLSASEETPTGGSTEFRIADTNRRCTELHLCTASQLLGVDASKLEGTFTHRTITASHSRRRSIFYKPCSVSEARDRLDCLSKVIYSRLFHWLVDFINSHLKGQHETDKTIGILDIYGFESFAVNSLEQLCINYANERLQQHFVTHFLRDLQEEYIREAIPWNFTEFVDNRPCLDLLECNPGLFALLNEECHLNRPSNSSVLSECIMSALGGSTSKVLGRPQRRSMDGPCFTVKHYASSVTYLVDGLVDKNKDNVPYELTELLRQSSNEFIGQLFAEETTEAPGRKKKTVLAKFKSSLDSLMVALNATQPHYIRCIKPNVLSQPSDFNGAFVLSQLEACGVLETVNICKQTFPSKILYEDFLQQYSVILRARRHGNIDQYCDANKENEMLIEPLEALYRKQLNLTPRRKSVTPKRKLRRRAAMSSIDHTRKLCAVIMYLVFGVTYATNPTSCMQFGRTKLFLKLGQLEHLEEIHEEALSRYVVTIQVAWRYHRWQHQRRRLRRIVILQAVVRGWLTRRMAQKRHAAATVLQRHYRRHWLQRSTHTAAHDIAVENLIHSSAATSDKTATDTRRISADMNKTRPCVMSDDTDGVTSDDVAATPQLVSTVTGFKTVSAAVRAAFAVNSRFHLAGAFIGIPYLEAADGVLSRRRMPRTDDVFSHQVPVRFHTKPNPVLKYAHYMSQRELQFSLADCLHDYD</sequence>
<gene>
    <name evidence="8" type="ORF">NP493_217g03016</name>
</gene>
<dbReference type="InterPro" id="IPR001609">
    <property type="entry name" value="Myosin_head_motor_dom-like"/>
</dbReference>
<dbReference type="SMART" id="SM00015">
    <property type="entry name" value="IQ"/>
    <property type="match status" value="2"/>
</dbReference>
<evidence type="ECO:0000256" key="4">
    <source>
        <dbReference type="ARBA" id="ARBA00023175"/>
    </source>
</evidence>
<dbReference type="GO" id="GO:0000146">
    <property type="term" value="F:microfilament motor activity"/>
    <property type="evidence" value="ECO:0007669"/>
    <property type="project" value="TreeGrafter"/>
</dbReference>
<organism evidence="8 9">
    <name type="scientific">Ridgeia piscesae</name>
    <name type="common">Tubeworm</name>
    <dbReference type="NCBI Taxonomy" id="27915"/>
    <lineage>
        <taxon>Eukaryota</taxon>
        <taxon>Metazoa</taxon>
        <taxon>Spiralia</taxon>
        <taxon>Lophotrochozoa</taxon>
        <taxon>Annelida</taxon>
        <taxon>Polychaeta</taxon>
        <taxon>Sedentaria</taxon>
        <taxon>Canalipalpata</taxon>
        <taxon>Sabellida</taxon>
        <taxon>Siboglinidae</taxon>
        <taxon>Ridgeia</taxon>
    </lineage>
</organism>
<dbReference type="CDD" id="cd00124">
    <property type="entry name" value="MYSc"/>
    <property type="match status" value="1"/>
</dbReference>
<keyword evidence="9" id="KW-1185">Reference proteome</keyword>
<evidence type="ECO:0000256" key="5">
    <source>
        <dbReference type="ARBA" id="ARBA00023203"/>
    </source>
</evidence>
<evidence type="ECO:0000313" key="8">
    <source>
        <dbReference type="EMBL" id="KAK2185914.1"/>
    </source>
</evidence>
<dbReference type="Gene3D" id="1.20.5.4820">
    <property type="match status" value="1"/>
</dbReference>
<dbReference type="InterPro" id="IPR000048">
    <property type="entry name" value="IQ_motif_EF-hand-BS"/>
</dbReference>